<protein>
    <submittedName>
        <fullName evidence="2">Formylglycine-generating enzyme family protein</fullName>
    </submittedName>
</protein>
<accession>A0A4R9JP70</accession>
<name>A0A4R9JP70_9LEPT</name>
<dbReference type="EMBL" id="RQGG01000050">
    <property type="protein sequence ID" value="TGL47302.1"/>
    <property type="molecule type" value="Genomic_DNA"/>
</dbReference>
<dbReference type="Pfam" id="PF03781">
    <property type="entry name" value="FGE-sulfatase"/>
    <property type="match status" value="1"/>
</dbReference>
<dbReference type="InterPro" id="IPR016187">
    <property type="entry name" value="CTDL_fold"/>
</dbReference>
<dbReference type="PANTHER" id="PTHR23150">
    <property type="entry name" value="SULFATASE MODIFYING FACTOR 1, 2"/>
    <property type="match status" value="1"/>
</dbReference>
<dbReference type="InterPro" id="IPR005532">
    <property type="entry name" value="SUMF_dom"/>
</dbReference>
<dbReference type="InterPro" id="IPR042095">
    <property type="entry name" value="SUMF_sf"/>
</dbReference>
<proteinExistence type="predicted"/>
<sequence length="260" mass="29791">MVTFKIKDFFYRGLVFSLLFFSFGTALAEMVKIPSGNWKPFLKDGATKLNKVVKVNTFYMDVYPVTKQEFFAFTEKYQEWKQGKPSSLFVDAGYLAEWKSGKPNQSELSTPVTYVSWFAANEYCKSKGKRLPTEAEWEYAASIPPNGKSQKEIEAVILKWYGEPRPSVLPNVGRYQNKLGVYDQHGMIWEWVYDFNNSSVTGDSRQDSDIESSLFCGGGSLKANDFSNYASYMRYGYRAGLKGWYTAKYLGFRCVSDQKI</sequence>
<keyword evidence="3" id="KW-1185">Reference proteome</keyword>
<reference evidence="2" key="1">
    <citation type="journal article" date="2019" name="PLoS Negl. Trop. Dis.">
        <title>Revisiting the worldwide diversity of Leptospira species in the environment.</title>
        <authorList>
            <person name="Vincent A.T."/>
            <person name="Schiettekatte O."/>
            <person name="Bourhy P."/>
            <person name="Veyrier F.J."/>
            <person name="Picardeau M."/>
        </authorList>
    </citation>
    <scope>NUCLEOTIDE SEQUENCE [LARGE SCALE GENOMIC DNA]</scope>
    <source>
        <strain evidence="2">201702454</strain>
    </source>
</reference>
<dbReference type="Gene3D" id="3.90.1580.10">
    <property type="entry name" value="paralog of FGE (formylglycine-generating enzyme)"/>
    <property type="match status" value="1"/>
</dbReference>
<dbReference type="AlphaFoldDB" id="A0A4R9JP70"/>
<dbReference type="Proteomes" id="UP000297609">
    <property type="component" value="Unassembled WGS sequence"/>
</dbReference>
<feature type="domain" description="Sulfatase-modifying factor enzyme-like" evidence="1">
    <location>
        <begin position="28"/>
        <end position="255"/>
    </location>
</feature>
<comment type="caution">
    <text evidence="2">The sequence shown here is derived from an EMBL/GenBank/DDBJ whole genome shotgun (WGS) entry which is preliminary data.</text>
</comment>
<dbReference type="SUPFAM" id="SSF56436">
    <property type="entry name" value="C-type lectin-like"/>
    <property type="match status" value="1"/>
</dbReference>
<evidence type="ECO:0000259" key="1">
    <source>
        <dbReference type="Pfam" id="PF03781"/>
    </source>
</evidence>
<gene>
    <name evidence="2" type="ORF">EHQ59_16920</name>
</gene>
<evidence type="ECO:0000313" key="3">
    <source>
        <dbReference type="Proteomes" id="UP000297609"/>
    </source>
</evidence>
<dbReference type="OrthoDB" id="9812707at2"/>
<organism evidence="2 3">
    <name type="scientific">Leptospira kemamanensis</name>
    <dbReference type="NCBI Taxonomy" id="2484942"/>
    <lineage>
        <taxon>Bacteria</taxon>
        <taxon>Pseudomonadati</taxon>
        <taxon>Spirochaetota</taxon>
        <taxon>Spirochaetia</taxon>
        <taxon>Leptospirales</taxon>
        <taxon>Leptospiraceae</taxon>
        <taxon>Leptospira</taxon>
    </lineage>
</organism>
<dbReference type="GO" id="GO:0120147">
    <property type="term" value="F:formylglycine-generating oxidase activity"/>
    <property type="evidence" value="ECO:0007669"/>
    <property type="project" value="TreeGrafter"/>
</dbReference>
<dbReference type="PANTHER" id="PTHR23150:SF19">
    <property type="entry name" value="FORMYLGLYCINE-GENERATING ENZYME"/>
    <property type="match status" value="1"/>
</dbReference>
<dbReference type="InterPro" id="IPR051043">
    <property type="entry name" value="Sulfatase_Mod_Factor_Kinase"/>
</dbReference>
<evidence type="ECO:0000313" key="2">
    <source>
        <dbReference type="EMBL" id="TGL47302.1"/>
    </source>
</evidence>
<dbReference type="RefSeq" id="WP_135621066.1">
    <property type="nucleotide sequence ID" value="NZ_RQGG01000050.1"/>
</dbReference>